<dbReference type="AlphaFoldDB" id="A0A6A5K898"/>
<feature type="region of interest" description="Disordered" evidence="1">
    <location>
        <begin position="1"/>
        <end position="25"/>
    </location>
</feature>
<organism evidence="2 3">
    <name type="scientific">Decorospora gaudefroyi</name>
    <dbReference type="NCBI Taxonomy" id="184978"/>
    <lineage>
        <taxon>Eukaryota</taxon>
        <taxon>Fungi</taxon>
        <taxon>Dikarya</taxon>
        <taxon>Ascomycota</taxon>
        <taxon>Pezizomycotina</taxon>
        <taxon>Dothideomycetes</taxon>
        <taxon>Pleosporomycetidae</taxon>
        <taxon>Pleosporales</taxon>
        <taxon>Pleosporineae</taxon>
        <taxon>Pleosporaceae</taxon>
        <taxon>Decorospora</taxon>
    </lineage>
</organism>
<sequence>MASKKVNAVPTNAERVRNNQRRSRARRKEYIAELEAKIQQYESGYDQNPTKSRIERLTKELDTLKKLLHALGLNDEFLEAHGRAARVASTWAQDKQSYEKTNGTLFSLPQPTSQFANELQAHPDPILQSINVGAQHPTPRRSSKPLNPLDATLLCDLFTLPTDPTSISDSLEIPNLFGQPHDHSAMNLSTSTTPLGLESCTTTLCTAAFSLVLESNRKGFSAIDLDLKLRVGYRFSATPLEGCRVDNHVLLDVLAEIL</sequence>
<dbReference type="PANTHER" id="PTHR42070:SF1">
    <property type="entry name" value="FILAMENT ASSOCIATED PROTEIN, PUTATIVE (AFU_ORTHOLOGUE AFUA_8G06630)-RELATED"/>
    <property type="match status" value="1"/>
</dbReference>
<proteinExistence type="predicted"/>
<evidence type="ECO:0000313" key="3">
    <source>
        <dbReference type="Proteomes" id="UP000800040"/>
    </source>
</evidence>
<dbReference type="CDD" id="cd14688">
    <property type="entry name" value="bZIP_YAP"/>
    <property type="match status" value="1"/>
</dbReference>
<evidence type="ECO:0000256" key="1">
    <source>
        <dbReference type="SAM" id="MobiDB-lite"/>
    </source>
</evidence>
<accession>A0A6A5K898</accession>
<dbReference type="EMBL" id="ML975343">
    <property type="protein sequence ID" value="KAF1832266.1"/>
    <property type="molecule type" value="Genomic_DNA"/>
</dbReference>
<evidence type="ECO:0000313" key="2">
    <source>
        <dbReference type="EMBL" id="KAF1832266.1"/>
    </source>
</evidence>
<evidence type="ECO:0008006" key="4">
    <source>
        <dbReference type="Google" id="ProtNLM"/>
    </source>
</evidence>
<dbReference type="InterPro" id="IPR046347">
    <property type="entry name" value="bZIP_sf"/>
</dbReference>
<keyword evidence="3" id="KW-1185">Reference proteome</keyword>
<gene>
    <name evidence="2" type="ORF">BDW02DRAFT_600131</name>
</gene>
<dbReference type="PANTHER" id="PTHR42070">
    <property type="entry name" value="FILAMENT ASSOCIATED PROTEIN, PUTATIVE (AFU_ORTHOLOGUE AFUA_8G06630)-RELATED"/>
    <property type="match status" value="1"/>
</dbReference>
<dbReference type="OrthoDB" id="4505928at2759"/>
<name>A0A6A5K898_9PLEO</name>
<reference evidence="2" key="1">
    <citation type="submission" date="2020-01" db="EMBL/GenBank/DDBJ databases">
        <authorList>
            <consortium name="DOE Joint Genome Institute"/>
            <person name="Haridas S."/>
            <person name="Albert R."/>
            <person name="Binder M."/>
            <person name="Bloem J."/>
            <person name="Labutti K."/>
            <person name="Salamov A."/>
            <person name="Andreopoulos B."/>
            <person name="Baker S.E."/>
            <person name="Barry K."/>
            <person name="Bills G."/>
            <person name="Bluhm B.H."/>
            <person name="Cannon C."/>
            <person name="Castanera R."/>
            <person name="Culley D.E."/>
            <person name="Daum C."/>
            <person name="Ezra D."/>
            <person name="Gonzalez J.B."/>
            <person name="Henrissat B."/>
            <person name="Kuo A."/>
            <person name="Liang C."/>
            <person name="Lipzen A."/>
            <person name="Lutzoni F."/>
            <person name="Magnuson J."/>
            <person name="Mondo S."/>
            <person name="Nolan M."/>
            <person name="Ohm R."/>
            <person name="Pangilinan J."/>
            <person name="Park H.-J."/>
            <person name="Ramirez L."/>
            <person name="Alfaro M."/>
            <person name="Sun H."/>
            <person name="Tritt A."/>
            <person name="Yoshinaga Y."/>
            <person name="Zwiers L.-H."/>
            <person name="Turgeon B.G."/>
            <person name="Goodwin S.B."/>
            <person name="Spatafora J.W."/>
            <person name="Crous P.W."/>
            <person name="Grigoriev I.V."/>
        </authorList>
    </citation>
    <scope>NUCLEOTIDE SEQUENCE</scope>
    <source>
        <strain evidence="2">P77</strain>
    </source>
</reference>
<dbReference type="Proteomes" id="UP000800040">
    <property type="component" value="Unassembled WGS sequence"/>
</dbReference>
<dbReference type="Gene3D" id="1.20.5.170">
    <property type="match status" value="1"/>
</dbReference>
<protein>
    <recommendedName>
        <fullName evidence="4">BZIP domain-containing protein</fullName>
    </recommendedName>
</protein>
<dbReference type="GO" id="GO:0003700">
    <property type="term" value="F:DNA-binding transcription factor activity"/>
    <property type="evidence" value="ECO:0007669"/>
    <property type="project" value="InterPro"/>
</dbReference>
<dbReference type="SUPFAM" id="SSF57959">
    <property type="entry name" value="Leucine zipper domain"/>
    <property type="match status" value="1"/>
</dbReference>